<keyword evidence="5" id="KW-0067">ATP-binding</keyword>
<sequence length="474" mass="50010">MSSAGRHRVSLAPGGDAHVRRRLTLLAWQLPGGARATRHARRCASHRPGKAVATTTCFTARPRFLVPAPRCRRRRRWISPSSHAVTMHTSSSARDLSYASSGVDIDTEGAAVKQLIAHLGAAARTPGTRGAAVEHAGGFSGLIEFGSVLLALCTDGVGSKIALASQCQRVHTVPFDCVAMNVNDLICVGAEPLAFVDYIAAPRPDAPTWAALGRGLGAACRMARVTLSGGETASLPDLVRELDMSGTALGWLPRGAQLDGTRVLPGDVLIGLPSSGIHSNGYSLVRRVLQRSGAMEALTAPAPFALDAVPTRARLRPDGWPDDALLLHSLADVLLYPTYIYVDPVVDCVLACRSGAPDAPGDAHAIHGIAHITGGGLSNLLRLAPGRGYDIEEPLPVLPEFAWLQQAAGPIPQHEMYRVFNMGMGMVLVVEAAAAAAICAWLRARLPGVQIVGRVTDSGVVRHLPAGVQYDRYA</sequence>
<name>A0AAV9J135_CYACA</name>
<dbReference type="PANTHER" id="PTHR10520">
    <property type="entry name" value="TRIFUNCTIONAL PURINE BIOSYNTHETIC PROTEIN ADENOSINE-3-RELATED"/>
    <property type="match status" value="1"/>
</dbReference>
<evidence type="ECO:0000256" key="1">
    <source>
        <dbReference type="ARBA" id="ARBA00004686"/>
    </source>
</evidence>
<comment type="pathway">
    <text evidence="1">Purine metabolism; IMP biosynthesis via de novo pathway; 5-amino-1-(5-phospho-D-ribosyl)imidazole from N(2)-formyl-N(1)-(5-phospho-D-ribosyl)glycinamide: step 2/2.</text>
</comment>
<keyword evidence="3" id="KW-0436">Ligase</keyword>
<dbReference type="EMBL" id="JANCYW010000016">
    <property type="protein sequence ID" value="KAK4538254.1"/>
    <property type="molecule type" value="Genomic_DNA"/>
</dbReference>
<feature type="domain" description="PurM-like N-terminal" evidence="6">
    <location>
        <begin position="149"/>
        <end position="251"/>
    </location>
</feature>
<dbReference type="GO" id="GO:0005524">
    <property type="term" value="F:ATP binding"/>
    <property type="evidence" value="ECO:0007669"/>
    <property type="project" value="UniProtKB-KW"/>
</dbReference>
<evidence type="ECO:0000313" key="8">
    <source>
        <dbReference type="EMBL" id="KAK4538254.1"/>
    </source>
</evidence>
<dbReference type="SUPFAM" id="SSF55326">
    <property type="entry name" value="PurM N-terminal domain-like"/>
    <property type="match status" value="1"/>
</dbReference>
<dbReference type="InterPro" id="IPR016188">
    <property type="entry name" value="PurM-like_N"/>
</dbReference>
<dbReference type="CDD" id="cd02196">
    <property type="entry name" value="PurM"/>
    <property type="match status" value="1"/>
</dbReference>
<dbReference type="InterPro" id="IPR004733">
    <property type="entry name" value="PurM_cligase"/>
</dbReference>
<keyword evidence="9" id="KW-1185">Reference proteome</keyword>
<dbReference type="InterPro" id="IPR036676">
    <property type="entry name" value="PurM-like_C_sf"/>
</dbReference>
<protein>
    <recommendedName>
        <fullName evidence="2">phosphoribosylformylglycinamidine cyclo-ligase</fullName>
        <ecNumber evidence="2">6.3.3.1</ecNumber>
    </recommendedName>
</protein>
<dbReference type="Gene3D" id="3.30.1330.10">
    <property type="entry name" value="PurM-like, N-terminal domain"/>
    <property type="match status" value="1"/>
</dbReference>
<organism evidence="8 9">
    <name type="scientific">Cyanidium caldarium</name>
    <name type="common">Red alga</name>
    <dbReference type="NCBI Taxonomy" id="2771"/>
    <lineage>
        <taxon>Eukaryota</taxon>
        <taxon>Rhodophyta</taxon>
        <taxon>Bangiophyceae</taxon>
        <taxon>Cyanidiales</taxon>
        <taxon>Cyanidiaceae</taxon>
        <taxon>Cyanidium</taxon>
    </lineage>
</organism>
<reference evidence="8 9" key="1">
    <citation type="submission" date="2022-07" db="EMBL/GenBank/DDBJ databases">
        <title>Genome-wide signatures of adaptation to extreme environments.</title>
        <authorList>
            <person name="Cho C.H."/>
            <person name="Yoon H.S."/>
        </authorList>
    </citation>
    <scope>NUCLEOTIDE SEQUENCE [LARGE SCALE GENOMIC DNA]</scope>
    <source>
        <strain evidence="8 9">DBV 063 E5</strain>
    </source>
</reference>
<dbReference type="GO" id="GO:0005829">
    <property type="term" value="C:cytosol"/>
    <property type="evidence" value="ECO:0007669"/>
    <property type="project" value="TreeGrafter"/>
</dbReference>
<dbReference type="GO" id="GO:0006189">
    <property type="term" value="P:'de novo' IMP biosynthetic process"/>
    <property type="evidence" value="ECO:0007669"/>
    <property type="project" value="InterPro"/>
</dbReference>
<dbReference type="PANTHER" id="PTHR10520:SF12">
    <property type="entry name" value="TRIFUNCTIONAL PURINE BIOSYNTHETIC PROTEIN ADENOSINE-3"/>
    <property type="match status" value="1"/>
</dbReference>
<comment type="caution">
    <text evidence="8">The sequence shown here is derived from an EMBL/GenBank/DDBJ whole genome shotgun (WGS) entry which is preliminary data.</text>
</comment>
<evidence type="ECO:0000259" key="7">
    <source>
        <dbReference type="Pfam" id="PF02769"/>
    </source>
</evidence>
<dbReference type="Pfam" id="PF00586">
    <property type="entry name" value="AIRS"/>
    <property type="match status" value="1"/>
</dbReference>
<dbReference type="Pfam" id="PF02769">
    <property type="entry name" value="AIRS_C"/>
    <property type="match status" value="1"/>
</dbReference>
<evidence type="ECO:0000256" key="2">
    <source>
        <dbReference type="ARBA" id="ARBA00013047"/>
    </source>
</evidence>
<gene>
    <name evidence="8" type="ORF">CDCA_CDCA16G4279</name>
</gene>
<keyword evidence="4" id="KW-0547">Nucleotide-binding</keyword>
<evidence type="ECO:0000256" key="4">
    <source>
        <dbReference type="ARBA" id="ARBA00022741"/>
    </source>
</evidence>
<dbReference type="InterPro" id="IPR010918">
    <property type="entry name" value="PurM-like_C_dom"/>
</dbReference>
<evidence type="ECO:0000313" key="9">
    <source>
        <dbReference type="Proteomes" id="UP001301350"/>
    </source>
</evidence>
<dbReference type="AlphaFoldDB" id="A0AAV9J135"/>
<feature type="domain" description="PurM-like C-terminal" evidence="7">
    <location>
        <begin position="265"/>
        <end position="461"/>
    </location>
</feature>
<dbReference type="HAMAP" id="MF_00741">
    <property type="entry name" value="AIRS"/>
    <property type="match status" value="1"/>
</dbReference>
<dbReference type="GO" id="GO:0004637">
    <property type="term" value="F:phosphoribosylamine-glycine ligase activity"/>
    <property type="evidence" value="ECO:0007669"/>
    <property type="project" value="TreeGrafter"/>
</dbReference>
<dbReference type="GO" id="GO:0004641">
    <property type="term" value="F:phosphoribosylformylglycinamidine cyclo-ligase activity"/>
    <property type="evidence" value="ECO:0007669"/>
    <property type="project" value="UniProtKB-EC"/>
</dbReference>
<dbReference type="Proteomes" id="UP001301350">
    <property type="component" value="Unassembled WGS sequence"/>
</dbReference>
<dbReference type="EC" id="6.3.3.1" evidence="2"/>
<dbReference type="GO" id="GO:0046084">
    <property type="term" value="P:adenine biosynthetic process"/>
    <property type="evidence" value="ECO:0007669"/>
    <property type="project" value="TreeGrafter"/>
</dbReference>
<evidence type="ECO:0000256" key="5">
    <source>
        <dbReference type="ARBA" id="ARBA00022840"/>
    </source>
</evidence>
<evidence type="ECO:0000259" key="6">
    <source>
        <dbReference type="Pfam" id="PF00586"/>
    </source>
</evidence>
<dbReference type="Gene3D" id="3.90.650.10">
    <property type="entry name" value="PurM-like C-terminal domain"/>
    <property type="match status" value="1"/>
</dbReference>
<evidence type="ECO:0000256" key="3">
    <source>
        <dbReference type="ARBA" id="ARBA00022598"/>
    </source>
</evidence>
<accession>A0AAV9J135</accession>
<dbReference type="SUPFAM" id="SSF56042">
    <property type="entry name" value="PurM C-terminal domain-like"/>
    <property type="match status" value="1"/>
</dbReference>
<dbReference type="InterPro" id="IPR036921">
    <property type="entry name" value="PurM-like_N_sf"/>
</dbReference>
<proteinExistence type="inferred from homology"/>